<dbReference type="GeneID" id="19266004"/>
<name>W3XM91_PESFW</name>
<feature type="transmembrane region" description="Helical" evidence="2">
    <location>
        <begin position="671"/>
        <end position="689"/>
    </location>
</feature>
<dbReference type="RefSeq" id="XP_007827763.1">
    <property type="nucleotide sequence ID" value="XM_007829572.1"/>
</dbReference>
<evidence type="ECO:0000256" key="2">
    <source>
        <dbReference type="SAM" id="Phobius"/>
    </source>
</evidence>
<evidence type="ECO:0000256" key="1">
    <source>
        <dbReference type="SAM" id="MobiDB-lite"/>
    </source>
</evidence>
<accession>W3XM91</accession>
<gene>
    <name evidence="4" type="ORF">PFICI_00991</name>
</gene>
<dbReference type="HOGENOM" id="CLU_011353_0_0_1"/>
<feature type="transmembrane region" description="Helical" evidence="2">
    <location>
        <begin position="486"/>
        <end position="508"/>
    </location>
</feature>
<dbReference type="Proteomes" id="UP000030651">
    <property type="component" value="Unassembled WGS sequence"/>
</dbReference>
<feature type="transmembrane region" description="Helical" evidence="2">
    <location>
        <begin position="187"/>
        <end position="205"/>
    </location>
</feature>
<feature type="signal peptide" evidence="3">
    <location>
        <begin position="1"/>
        <end position="19"/>
    </location>
</feature>
<dbReference type="OMA" id="ASPWRHM"/>
<evidence type="ECO:0000313" key="5">
    <source>
        <dbReference type="Proteomes" id="UP000030651"/>
    </source>
</evidence>
<feature type="region of interest" description="Disordered" evidence="1">
    <location>
        <begin position="293"/>
        <end position="407"/>
    </location>
</feature>
<dbReference type="EMBL" id="KI912109">
    <property type="protein sequence ID" value="ETS87163.1"/>
    <property type="molecule type" value="Genomic_DNA"/>
</dbReference>
<feature type="transmembrane region" description="Helical" evidence="2">
    <location>
        <begin position="211"/>
        <end position="231"/>
    </location>
</feature>
<reference evidence="5" key="1">
    <citation type="journal article" date="2015" name="BMC Genomics">
        <title>Genomic and transcriptomic analysis of the endophytic fungus Pestalotiopsis fici reveals its lifestyle and high potential for synthesis of natural products.</title>
        <authorList>
            <person name="Wang X."/>
            <person name="Zhang X."/>
            <person name="Liu L."/>
            <person name="Xiang M."/>
            <person name="Wang W."/>
            <person name="Sun X."/>
            <person name="Che Y."/>
            <person name="Guo L."/>
            <person name="Liu G."/>
            <person name="Guo L."/>
            <person name="Wang C."/>
            <person name="Yin W.B."/>
            <person name="Stadler M."/>
            <person name="Zhang X."/>
            <person name="Liu X."/>
        </authorList>
    </citation>
    <scope>NUCLEOTIDE SEQUENCE [LARGE SCALE GENOMIC DNA]</scope>
    <source>
        <strain evidence="5">W106-1 / CGMCC3.15140</strain>
    </source>
</reference>
<organism evidence="4 5">
    <name type="scientific">Pestalotiopsis fici (strain W106-1 / CGMCC3.15140)</name>
    <dbReference type="NCBI Taxonomy" id="1229662"/>
    <lineage>
        <taxon>Eukaryota</taxon>
        <taxon>Fungi</taxon>
        <taxon>Dikarya</taxon>
        <taxon>Ascomycota</taxon>
        <taxon>Pezizomycotina</taxon>
        <taxon>Sordariomycetes</taxon>
        <taxon>Xylariomycetidae</taxon>
        <taxon>Amphisphaeriales</taxon>
        <taxon>Sporocadaceae</taxon>
        <taxon>Pestalotiopsis</taxon>
    </lineage>
</organism>
<dbReference type="AlphaFoldDB" id="W3XM91"/>
<dbReference type="KEGG" id="pfy:PFICI_00991"/>
<keyword evidence="2" id="KW-0472">Membrane</keyword>
<dbReference type="InParanoid" id="W3XM91"/>
<dbReference type="eggNOG" id="ENOG502SH6B">
    <property type="taxonomic scope" value="Eukaryota"/>
</dbReference>
<keyword evidence="3" id="KW-0732">Signal</keyword>
<feature type="compositionally biased region" description="Basic and acidic residues" evidence="1">
    <location>
        <begin position="377"/>
        <end position="389"/>
    </location>
</feature>
<keyword evidence="2" id="KW-1133">Transmembrane helix</keyword>
<feature type="transmembrane region" description="Helical" evidence="2">
    <location>
        <begin position="756"/>
        <end position="778"/>
    </location>
</feature>
<keyword evidence="2" id="KW-0812">Transmembrane</keyword>
<feature type="transmembrane region" description="Helical" evidence="2">
    <location>
        <begin position="827"/>
        <end position="849"/>
    </location>
</feature>
<keyword evidence="5" id="KW-1185">Reference proteome</keyword>
<feature type="transmembrane region" description="Helical" evidence="2">
    <location>
        <begin position="632"/>
        <end position="659"/>
    </location>
</feature>
<dbReference type="OrthoDB" id="5392263at2759"/>
<protein>
    <submittedName>
        <fullName evidence="4">Uncharacterized protein</fullName>
    </submittedName>
</protein>
<proteinExistence type="predicted"/>
<evidence type="ECO:0000256" key="3">
    <source>
        <dbReference type="SAM" id="SignalP"/>
    </source>
</evidence>
<evidence type="ECO:0000313" key="4">
    <source>
        <dbReference type="EMBL" id="ETS87163.1"/>
    </source>
</evidence>
<sequence length="894" mass="101553">MRLRLVCALLAASAAAAIAQTTKTSNNDTLILSQLANIFWQLGDLKVPAPNSHKNVYIGYQNQTYCCLEAVRAALTIVDGNLAMNNSSPFINATLDDFVQRAAHSNQFPCDATYNGNPKGAPLVEVPYSWWTEKCPGWQLNDRSNLESWLQPLSGFLIPAVPLIFSIPRRRKLEIYRQFFTADLSGVKGYLAAPLGALGAALIVILDTLIWLSTCFAFAAPMILSGLYEALLDKRMLDFLKEKMTNKHLTLDMRARCLMVVLIGNLDIALDKEEEEYPGALRPKISNRVIEGQPPIPLENLPDPEIVGEDKIAPRTPEPPPEIGIEEPSQPDEDDWPAINERGNELPRRKSTARTLSISPMAVQTFGPLSPTSTIQTKDRPVDPHEPPGFRRIQYPAQTGVHRRPTVQEAASPWRHMENLLYEIRLYDDEDRSRGEFPRQWPKHACTDRMCDMRDHVERPRTRDHIFESFVAKTRTRLRTMLHCQYSFGTIVGAPVIFFLGGFIFALLSSLEELGDEDIAEALAFGQWYMIIPHISIISGLLLAGNNPNILEGVFATERDEEVDTIHFFGLRFGLAFPSCYKTAWQWRRGHVKKGWINKIIDTYGTRRDVDYNGNIEPDDDMEDLRTRTNLVFFDWVFILAIMSLLIYVPFILAFLTSYFTPPIGLACRSLTSSVYACSQAGQIILWFWSNTGSPLEMGNGQRFKLLDFARRGGWLDRTGFFKASSVSWLTRANPDWNSRKPWLLLRSKRTWTVRMLWCVLYHVLFVVFGIGAVFSVLGGTIMQLMGVYSANICEIKAIYWFSSYADRPQVIVSKNTEAAIRAAEQYWEPCAITAIVFLAVVSFIGWWYQRRMRDVFADLVRNIDAPKYDRDDTRLARPLSDRRPRDFEGITVG</sequence>
<feature type="transmembrane region" description="Helical" evidence="2">
    <location>
        <begin position="528"/>
        <end position="545"/>
    </location>
</feature>
<feature type="transmembrane region" description="Helical" evidence="2">
    <location>
        <begin position="149"/>
        <end position="167"/>
    </location>
</feature>
<feature type="chain" id="PRO_5004836302" evidence="3">
    <location>
        <begin position="20"/>
        <end position="894"/>
    </location>
</feature>